<dbReference type="PANTHER" id="PTHR33116:SF78">
    <property type="entry name" value="OS12G0587133 PROTEIN"/>
    <property type="match status" value="1"/>
</dbReference>
<dbReference type="InterPro" id="IPR026960">
    <property type="entry name" value="RVT-Znf"/>
</dbReference>
<evidence type="ECO:0000313" key="3">
    <source>
        <dbReference type="Proteomes" id="UP000288805"/>
    </source>
</evidence>
<protein>
    <submittedName>
        <fullName evidence="2">Cycloartenol synthase</fullName>
    </submittedName>
</protein>
<dbReference type="AlphaFoldDB" id="A0A438CR72"/>
<sequence>MPLGAPFKSVGAWDGIEERFRKRLAMWKRQYISKGGRITLIRSTLSNLPIYFMSIFQLPRAVRMRLEQIQRDFLWGGGALEQKLHLVRWPIVCEDKIKGGLGVKSLGSFNKALLGKWERGGWRSCEAREDYGVGLWKAINKMGQLVTPFFGFEVGDGKNVGFWKDKCRGERRGSWTPSFNRPFNDWEMEEVGRLLCCLDGKMVRVDEEDRLKISFFAWEASWGRVLTLDRLQKRGWALANRCFLCQTCGESIDHLFLHCERTREVYSNLDGNRSHVVNTAWAMLALIDAGQAERDPTPLHRAARVLINSQMENGDFPQEEGVEACYEGKASKHSRGFPRGWKTLDNELKSINVVSLTRWQVMETERWERLSRFSVRPHAGFEFSEILGFGIWNQIVCEGLQLDWWRPKASCFNEGVVLKEKCGVLEVGDGGVEVSWTCRRVESVGLTREEVRLTLLVHAKGDGRELLEDPCSSTSSASRIVLASPIDLALFLEADGFRGILSSLVLLLRCGSSPSSFNGRFSKMEMGFIWFHGGARMVRSQDQAWSSKEVVLDNYNPSHVMSGGEGSLEMTLDSVGGDKGVAGMTHGVWEETSVV</sequence>
<name>A0A438CR72_VITVI</name>
<evidence type="ECO:0000259" key="1">
    <source>
        <dbReference type="Pfam" id="PF13966"/>
    </source>
</evidence>
<reference evidence="2 3" key="1">
    <citation type="journal article" date="2018" name="PLoS Genet.">
        <title>Population sequencing reveals clonal diversity and ancestral inbreeding in the grapevine cultivar Chardonnay.</title>
        <authorList>
            <person name="Roach M.J."/>
            <person name="Johnson D.L."/>
            <person name="Bohlmann J."/>
            <person name="van Vuuren H.J."/>
            <person name="Jones S.J."/>
            <person name="Pretorius I.S."/>
            <person name="Schmidt S.A."/>
            <person name="Borneman A.R."/>
        </authorList>
    </citation>
    <scope>NUCLEOTIDE SEQUENCE [LARGE SCALE GENOMIC DNA]</scope>
    <source>
        <strain evidence="3">cv. Chardonnay</strain>
        <tissue evidence="2">Leaf</tissue>
    </source>
</reference>
<evidence type="ECO:0000313" key="2">
    <source>
        <dbReference type="EMBL" id="RVW25704.1"/>
    </source>
</evidence>
<feature type="domain" description="Reverse transcriptase zinc-binding" evidence="1">
    <location>
        <begin position="211"/>
        <end position="265"/>
    </location>
</feature>
<dbReference type="Proteomes" id="UP000288805">
    <property type="component" value="Unassembled WGS sequence"/>
</dbReference>
<dbReference type="Pfam" id="PF13966">
    <property type="entry name" value="zf-RVT"/>
    <property type="match status" value="1"/>
</dbReference>
<accession>A0A438CR72</accession>
<dbReference type="Gene3D" id="1.50.10.20">
    <property type="match status" value="1"/>
</dbReference>
<dbReference type="SUPFAM" id="SSF48239">
    <property type="entry name" value="Terpenoid cyclases/Protein prenyltransferases"/>
    <property type="match status" value="1"/>
</dbReference>
<dbReference type="InterPro" id="IPR008930">
    <property type="entry name" value="Terpenoid_cyclase/PrenylTrfase"/>
</dbReference>
<organism evidence="2 3">
    <name type="scientific">Vitis vinifera</name>
    <name type="common">Grape</name>
    <dbReference type="NCBI Taxonomy" id="29760"/>
    <lineage>
        <taxon>Eukaryota</taxon>
        <taxon>Viridiplantae</taxon>
        <taxon>Streptophyta</taxon>
        <taxon>Embryophyta</taxon>
        <taxon>Tracheophyta</taxon>
        <taxon>Spermatophyta</taxon>
        <taxon>Magnoliopsida</taxon>
        <taxon>eudicotyledons</taxon>
        <taxon>Gunneridae</taxon>
        <taxon>Pentapetalae</taxon>
        <taxon>rosids</taxon>
        <taxon>Vitales</taxon>
        <taxon>Vitaceae</taxon>
        <taxon>Viteae</taxon>
        <taxon>Vitis</taxon>
    </lineage>
</organism>
<proteinExistence type="predicted"/>
<gene>
    <name evidence="2" type="primary">CAS1_4</name>
    <name evidence="2" type="ORF">CK203_104696</name>
</gene>
<dbReference type="PANTHER" id="PTHR33116">
    <property type="entry name" value="REVERSE TRANSCRIPTASE ZINC-BINDING DOMAIN-CONTAINING PROTEIN-RELATED-RELATED"/>
    <property type="match status" value="1"/>
</dbReference>
<comment type="caution">
    <text evidence="2">The sequence shown here is derived from an EMBL/GenBank/DDBJ whole genome shotgun (WGS) entry which is preliminary data.</text>
</comment>
<dbReference type="EMBL" id="QGNW01002067">
    <property type="protein sequence ID" value="RVW25704.1"/>
    <property type="molecule type" value="Genomic_DNA"/>
</dbReference>